<comment type="caution">
    <text evidence="3">The sequence shown here is derived from an EMBL/GenBank/DDBJ whole genome shotgun (WGS) entry which is preliminary data.</text>
</comment>
<feature type="region of interest" description="Disordered" evidence="1">
    <location>
        <begin position="18"/>
        <end position="70"/>
    </location>
</feature>
<protein>
    <submittedName>
        <fullName evidence="3">Uncharacterized protein</fullName>
    </submittedName>
</protein>
<dbReference type="AlphaFoldDB" id="A0A2M6W1S7"/>
<evidence type="ECO:0000313" key="3">
    <source>
        <dbReference type="EMBL" id="PIT86756.1"/>
    </source>
</evidence>
<keyword evidence="2" id="KW-0812">Transmembrane</keyword>
<feature type="transmembrane region" description="Helical" evidence="2">
    <location>
        <begin position="83"/>
        <end position="101"/>
    </location>
</feature>
<keyword evidence="2" id="KW-1133">Transmembrane helix</keyword>
<sequence length="107" mass="11407">MPEYDEATAPPKVVIEDGLESTSGEHGWVTSSATMGPSGLPRLRPPPVVTRRRPVADDGEPLPTKVNTPPTVLPTKARLLPRGFWLGVAVVAVPIAVYTIGRSASIW</sequence>
<feature type="compositionally biased region" description="Polar residues" evidence="1">
    <location>
        <begin position="20"/>
        <end position="35"/>
    </location>
</feature>
<dbReference type="EMBL" id="PFBZ01000058">
    <property type="protein sequence ID" value="PIT86756.1"/>
    <property type="molecule type" value="Genomic_DNA"/>
</dbReference>
<evidence type="ECO:0000313" key="4">
    <source>
        <dbReference type="Proteomes" id="UP000229362"/>
    </source>
</evidence>
<proteinExistence type="predicted"/>
<organism evidence="3 4">
    <name type="scientific">Candidatus Magasanikbacteria bacterium CG10_big_fil_rev_8_21_14_0_10_43_6</name>
    <dbReference type="NCBI Taxonomy" id="1974650"/>
    <lineage>
        <taxon>Bacteria</taxon>
        <taxon>Candidatus Magasanikiibacteriota</taxon>
    </lineage>
</organism>
<keyword evidence="2" id="KW-0472">Membrane</keyword>
<accession>A0A2M6W1S7</accession>
<evidence type="ECO:0000256" key="2">
    <source>
        <dbReference type="SAM" id="Phobius"/>
    </source>
</evidence>
<name>A0A2M6W1S7_9BACT</name>
<dbReference type="Proteomes" id="UP000229362">
    <property type="component" value="Unassembled WGS sequence"/>
</dbReference>
<reference evidence="4" key="1">
    <citation type="submission" date="2017-09" db="EMBL/GenBank/DDBJ databases">
        <title>Depth-based differentiation of microbial function through sediment-hosted aquifers and enrichment of novel symbionts in the deep terrestrial subsurface.</title>
        <authorList>
            <person name="Probst A.J."/>
            <person name="Ladd B."/>
            <person name="Jarett J.K."/>
            <person name="Geller-Mcgrath D.E."/>
            <person name="Sieber C.M.K."/>
            <person name="Emerson J.B."/>
            <person name="Anantharaman K."/>
            <person name="Thomas B.C."/>
            <person name="Malmstrom R."/>
            <person name="Stieglmeier M."/>
            <person name="Klingl A."/>
            <person name="Woyke T."/>
            <person name="Ryan C.M."/>
            <person name="Banfield J.F."/>
        </authorList>
    </citation>
    <scope>NUCLEOTIDE SEQUENCE [LARGE SCALE GENOMIC DNA]</scope>
</reference>
<evidence type="ECO:0000256" key="1">
    <source>
        <dbReference type="SAM" id="MobiDB-lite"/>
    </source>
</evidence>
<gene>
    <name evidence="3" type="ORF">COU33_01395</name>
</gene>